<organism evidence="1 2">
    <name type="scientific">Erythranthe guttata</name>
    <name type="common">Yellow monkey flower</name>
    <name type="synonym">Mimulus guttatus</name>
    <dbReference type="NCBI Taxonomy" id="4155"/>
    <lineage>
        <taxon>Eukaryota</taxon>
        <taxon>Viridiplantae</taxon>
        <taxon>Streptophyta</taxon>
        <taxon>Embryophyta</taxon>
        <taxon>Tracheophyta</taxon>
        <taxon>Spermatophyta</taxon>
        <taxon>Magnoliopsida</taxon>
        <taxon>eudicotyledons</taxon>
        <taxon>Gunneridae</taxon>
        <taxon>Pentapetalae</taxon>
        <taxon>asterids</taxon>
        <taxon>lamiids</taxon>
        <taxon>Lamiales</taxon>
        <taxon>Phrymaceae</taxon>
        <taxon>Erythranthe</taxon>
    </lineage>
</organism>
<name>A0A022RNR3_ERYGU</name>
<dbReference type="Proteomes" id="UP000030748">
    <property type="component" value="Unassembled WGS sequence"/>
</dbReference>
<evidence type="ECO:0000313" key="1">
    <source>
        <dbReference type="EMBL" id="EYU41626.1"/>
    </source>
</evidence>
<accession>A0A022RNR3</accession>
<dbReference type="AlphaFoldDB" id="A0A022RNR3"/>
<dbReference type="EMBL" id="KI630319">
    <property type="protein sequence ID" value="EYU41626.1"/>
    <property type="molecule type" value="Genomic_DNA"/>
</dbReference>
<keyword evidence="2" id="KW-1185">Reference proteome</keyword>
<evidence type="ECO:0000313" key="2">
    <source>
        <dbReference type="Proteomes" id="UP000030748"/>
    </source>
</evidence>
<gene>
    <name evidence="1" type="ORF">MIMGU_mgv1a0268881mg</name>
</gene>
<reference evidence="1 2" key="1">
    <citation type="journal article" date="2013" name="Proc. Natl. Acad. Sci. U.S.A.">
        <title>Fine-scale variation in meiotic recombination in Mimulus inferred from population shotgun sequencing.</title>
        <authorList>
            <person name="Hellsten U."/>
            <person name="Wright K.M."/>
            <person name="Jenkins J."/>
            <person name="Shu S."/>
            <person name="Yuan Y."/>
            <person name="Wessler S.R."/>
            <person name="Schmutz J."/>
            <person name="Willis J.H."/>
            <person name="Rokhsar D.S."/>
        </authorList>
    </citation>
    <scope>NUCLEOTIDE SEQUENCE [LARGE SCALE GENOMIC DNA]</scope>
    <source>
        <strain evidence="2">cv. DUN x IM62</strain>
    </source>
</reference>
<proteinExistence type="predicted"/>
<dbReference type="STRING" id="4155.A0A022RNR3"/>
<feature type="non-terminal residue" evidence="1">
    <location>
        <position position="1"/>
    </location>
</feature>
<sequence length="34" mass="3912">KKNPKAPDFRHKETGEVLWLNRSPAWALSRIPPA</sequence>
<protein>
    <submittedName>
        <fullName evidence="1">Uncharacterized protein</fullName>
    </submittedName>
</protein>